<dbReference type="PANTHER" id="PTHR24321:SF8">
    <property type="entry name" value="ESTRADIOL 17-BETA-DEHYDROGENASE 8-RELATED"/>
    <property type="match status" value="1"/>
</dbReference>
<dbReference type="Pfam" id="PF13561">
    <property type="entry name" value="adh_short_C2"/>
    <property type="match status" value="1"/>
</dbReference>
<dbReference type="RefSeq" id="XP_056482263.1">
    <property type="nucleotide sequence ID" value="XM_056636233.1"/>
</dbReference>
<reference evidence="6" key="1">
    <citation type="submission" date="2022-12" db="EMBL/GenBank/DDBJ databases">
        <authorList>
            <person name="Petersen C."/>
        </authorList>
    </citation>
    <scope>NUCLEOTIDE SEQUENCE</scope>
    <source>
        <strain evidence="6">IBT 29677</strain>
    </source>
</reference>
<evidence type="ECO:0000256" key="1">
    <source>
        <dbReference type="ARBA" id="ARBA00006484"/>
    </source>
</evidence>
<dbReference type="PRINTS" id="PR00081">
    <property type="entry name" value="GDHRDH"/>
</dbReference>
<dbReference type="SMART" id="SM00822">
    <property type="entry name" value="PKS_KR"/>
    <property type="match status" value="1"/>
</dbReference>
<organism evidence="6 7">
    <name type="scientific">Penicillium cosmopolitanum</name>
    <dbReference type="NCBI Taxonomy" id="1131564"/>
    <lineage>
        <taxon>Eukaryota</taxon>
        <taxon>Fungi</taxon>
        <taxon>Dikarya</taxon>
        <taxon>Ascomycota</taxon>
        <taxon>Pezizomycotina</taxon>
        <taxon>Eurotiomycetes</taxon>
        <taxon>Eurotiomycetidae</taxon>
        <taxon>Eurotiales</taxon>
        <taxon>Aspergillaceae</taxon>
        <taxon>Penicillium</taxon>
    </lineage>
</organism>
<keyword evidence="4" id="KW-0520">NAD</keyword>
<dbReference type="GO" id="GO:0016491">
    <property type="term" value="F:oxidoreductase activity"/>
    <property type="evidence" value="ECO:0007669"/>
    <property type="project" value="UniProtKB-KW"/>
</dbReference>
<evidence type="ECO:0000313" key="7">
    <source>
        <dbReference type="Proteomes" id="UP001147747"/>
    </source>
</evidence>
<comment type="similarity">
    <text evidence="1">Belongs to the short-chain dehydrogenases/reductases (SDR) family.</text>
</comment>
<dbReference type="CDD" id="cd05233">
    <property type="entry name" value="SDR_c"/>
    <property type="match status" value="1"/>
</dbReference>
<reference evidence="6" key="2">
    <citation type="journal article" date="2023" name="IMA Fungus">
        <title>Comparative genomic study of the Penicillium genus elucidates a diverse pangenome and 15 lateral gene transfer events.</title>
        <authorList>
            <person name="Petersen C."/>
            <person name="Sorensen T."/>
            <person name="Nielsen M.R."/>
            <person name="Sondergaard T.E."/>
            <person name="Sorensen J.L."/>
            <person name="Fitzpatrick D.A."/>
            <person name="Frisvad J.C."/>
            <person name="Nielsen K.L."/>
        </authorList>
    </citation>
    <scope>NUCLEOTIDE SEQUENCE</scope>
    <source>
        <strain evidence="6">IBT 29677</strain>
    </source>
</reference>
<dbReference type="EMBL" id="JAPZBU010000011">
    <property type="protein sequence ID" value="KAJ5378477.1"/>
    <property type="molecule type" value="Genomic_DNA"/>
</dbReference>
<dbReference type="InterPro" id="IPR036291">
    <property type="entry name" value="NAD(P)-bd_dom_sf"/>
</dbReference>
<dbReference type="InterPro" id="IPR057326">
    <property type="entry name" value="KR_dom"/>
</dbReference>
<dbReference type="FunFam" id="3.40.50.720:FF:000084">
    <property type="entry name" value="Short-chain dehydrogenase reductase"/>
    <property type="match status" value="1"/>
</dbReference>
<proteinExistence type="inferred from homology"/>
<dbReference type="Gene3D" id="3.40.50.720">
    <property type="entry name" value="NAD(P)-binding Rossmann-like Domain"/>
    <property type="match status" value="1"/>
</dbReference>
<gene>
    <name evidence="6" type="ORF">N7509_011596</name>
</gene>
<accession>A0A9W9VDZ5</accession>
<sequence>MATFEGKVFAVTGAGSGIGAATAKVLYFRGASLALCDLQFEALEKVAQELEPVSAGQRLSYNAVDVRKTEVVNQWTDSIIKEFGRLDGAANIAGAVRRLPLGTLLEDTTDEDWDFTMQTNAAGVFKCLRAQLKAMKNGGAIVNMTSVAGLDGAAGCGAYSPSKHAVIGITRTAALEAAPKGIRINGIAPGLIDTPMAATDNFPVETFLQQVPMRRIAQPEEIGRMVAVLLSDDASYMTGEIIRIDGGLRA</sequence>
<evidence type="ECO:0000256" key="4">
    <source>
        <dbReference type="ARBA" id="ARBA00023027"/>
    </source>
</evidence>
<name>A0A9W9VDZ5_9EURO</name>
<evidence type="ECO:0000259" key="5">
    <source>
        <dbReference type="SMART" id="SM00822"/>
    </source>
</evidence>
<evidence type="ECO:0000256" key="3">
    <source>
        <dbReference type="ARBA" id="ARBA00023002"/>
    </source>
</evidence>
<dbReference type="Proteomes" id="UP001147747">
    <property type="component" value="Unassembled WGS sequence"/>
</dbReference>
<dbReference type="OrthoDB" id="1669814at2759"/>
<feature type="domain" description="Ketoreductase" evidence="5">
    <location>
        <begin position="7"/>
        <end position="190"/>
    </location>
</feature>
<evidence type="ECO:0000313" key="6">
    <source>
        <dbReference type="EMBL" id="KAJ5378477.1"/>
    </source>
</evidence>
<protein>
    <recommendedName>
        <fullName evidence="5">Ketoreductase domain-containing protein</fullName>
    </recommendedName>
</protein>
<dbReference type="InterPro" id="IPR002347">
    <property type="entry name" value="SDR_fam"/>
</dbReference>
<evidence type="ECO:0000256" key="2">
    <source>
        <dbReference type="ARBA" id="ARBA00022857"/>
    </source>
</evidence>
<dbReference type="SUPFAM" id="SSF51735">
    <property type="entry name" value="NAD(P)-binding Rossmann-fold domains"/>
    <property type="match status" value="1"/>
</dbReference>
<dbReference type="PRINTS" id="PR00080">
    <property type="entry name" value="SDRFAMILY"/>
</dbReference>
<comment type="caution">
    <text evidence="6">The sequence shown here is derived from an EMBL/GenBank/DDBJ whole genome shotgun (WGS) entry which is preliminary data.</text>
</comment>
<keyword evidence="2" id="KW-0521">NADP</keyword>
<keyword evidence="3" id="KW-0560">Oxidoreductase</keyword>
<dbReference type="GeneID" id="81375213"/>
<dbReference type="AlphaFoldDB" id="A0A9W9VDZ5"/>
<dbReference type="PANTHER" id="PTHR24321">
    <property type="entry name" value="DEHYDROGENASES, SHORT CHAIN"/>
    <property type="match status" value="1"/>
</dbReference>
<keyword evidence="7" id="KW-1185">Reference proteome</keyword>